<evidence type="ECO:0000313" key="2">
    <source>
        <dbReference type="Proteomes" id="UP000183974"/>
    </source>
</evidence>
<dbReference type="AlphaFoldDB" id="A0A1M7JS66"/>
<gene>
    <name evidence="1" type="ORF">SAMN05444398_1226</name>
</gene>
<name>A0A1M7JS66_9RHOB</name>
<sequence>MVTLRNIDSFGQIAAEDEPVLEYFLTTDAVTDIENGKALLVLGRKGSGKTALVRHFTETKPEMHGQPLSLRNYPWSTHAALVDKGASQAEAYVASWRLLITIRLASMVTELGAGTYTDTLDGLRKFLMENFGTIKPETKSILTLPQLKVVGLTVGPQVAGISLGSITFGSPEREKVLGLELDSLANSLLTDVSTAIAELSIENLYLHFDELDQGLDELDDTKKRMLVGLILAAREIKRSTNLRANISPIVYLRTDIWEQVAFSDKNKISRGSTVRLVWDEPTLKALIESRLKSKLGDSVTWSDIEDGGKMRGSQAKLQHMLSRTLLRPRDVIQFLNEALKVAKNRPDDPLIFENGDFNACREEYSEYLRDELSDEIDPHWPDWTDGLKACSKTQTITFQKDDFLRNYAKIRSPGNPYDGDSTLEQLYRFSVVGYLRPSGGGGSSWSFRYSDENAGWDATASRLKVHVGLKEHAQLKEERAAK</sequence>
<proteinExistence type="predicted"/>
<organism evidence="1 2">
    <name type="scientific">Roseovarius pacificus</name>
    <dbReference type="NCBI Taxonomy" id="337701"/>
    <lineage>
        <taxon>Bacteria</taxon>
        <taxon>Pseudomonadati</taxon>
        <taxon>Pseudomonadota</taxon>
        <taxon>Alphaproteobacteria</taxon>
        <taxon>Rhodobacterales</taxon>
        <taxon>Roseobacteraceae</taxon>
        <taxon>Roseovarius</taxon>
    </lineage>
</organism>
<dbReference type="RefSeq" id="WP_073037662.1">
    <property type="nucleotide sequence ID" value="NZ_BMLR01000021.1"/>
</dbReference>
<dbReference type="EMBL" id="FRBR01000022">
    <property type="protein sequence ID" value="SHM55856.1"/>
    <property type="molecule type" value="Genomic_DNA"/>
</dbReference>
<dbReference type="InterPro" id="IPR059206">
    <property type="entry name" value="Sll1717-like"/>
</dbReference>
<reference evidence="1 2" key="1">
    <citation type="submission" date="2016-11" db="EMBL/GenBank/DDBJ databases">
        <authorList>
            <person name="Jaros S."/>
            <person name="Januszkiewicz K."/>
            <person name="Wedrychowicz H."/>
        </authorList>
    </citation>
    <scope>NUCLEOTIDE SEQUENCE [LARGE SCALE GENOMIC DNA]</scope>
    <source>
        <strain evidence="1 2">DSM 29589</strain>
    </source>
</reference>
<protein>
    <recommendedName>
        <fullName evidence="3">AAA ATPase domain-containing protein</fullName>
    </recommendedName>
</protein>
<accession>A0A1M7JS66</accession>
<dbReference type="Proteomes" id="UP000183974">
    <property type="component" value="Unassembled WGS sequence"/>
</dbReference>
<evidence type="ECO:0008006" key="3">
    <source>
        <dbReference type="Google" id="ProtNLM"/>
    </source>
</evidence>
<dbReference type="NCBIfam" id="NF047389">
    <property type="entry name" value="ATPase_Sll1717"/>
    <property type="match status" value="1"/>
</dbReference>
<keyword evidence="2" id="KW-1185">Reference proteome</keyword>
<dbReference type="STRING" id="337701.SAMN05444398_1226"/>
<dbReference type="OrthoDB" id="9179688at2"/>
<evidence type="ECO:0000313" key="1">
    <source>
        <dbReference type="EMBL" id="SHM55856.1"/>
    </source>
</evidence>